<name>A0ABW3C9A2_9ACTN</name>
<evidence type="ECO:0000256" key="1">
    <source>
        <dbReference type="ARBA" id="ARBA00004141"/>
    </source>
</evidence>
<comment type="subcellular location">
    <subcellularLocation>
        <location evidence="1">Membrane</location>
        <topology evidence="1">Multi-pass membrane protein</topology>
    </subcellularLocation>
</comment>
<feature type="transmembrane region" description="Helical" evidence="5">
    <location>
        <begin position="389"/>
        <end position="407"/>
    </location>
</feature>
<proteinExistence type="predicted"/>
<dbReference type="Pfam" id="PF13520">
    <property type="entry name" value="AA_permease_2"/>
    <property type="match status" value="1"/>
</dbReference>
<reference evidence="7" key="1">
    <citation type="journal article" date="2019" name="Int. J. Syst. Evol. Microbiol.">
        <title>The Global Catalogue of Microorganisms (GCM) 10K type strain sequencing project: providing services to taxonomists for standard genome sequencing and annotation.</title>
        <authorList>
            <consortium name="The Broad Institute Genomics Platform"/>
            <consortium name="The Broad Institute Genome Sequencing Center for Infectious Disease"/>
            <person name="Wu L."/>
            <person name="Ma J."/>
        </authorList>
    </citation>
    <scope>NUCLEOTIDE SEQUENCE [LARGE SCALE GENOMIC DNA]</scope>
    <source>
        <strain evidence="7">JCM 31696</strain>
    </source>
</reference>
<feature type="transmembrane region" description="Helical" evidence="5">
    <location>
        <begin position="325"/>
        <end position="350"/>
    </location>
</feature>
<keyword evidence="7" id="KW-1185">Reference proteome</keyword>
<evidence type="ECO:0000313" key="6">
    <source>
        <dbReference type="EMBL" id="MFD0850838.1"/>
    </source>
</evidence>
<keyword evidence="2 5" id="KW-0812">Transmembrane</keyword>
<feature type="transmembrane region" description="Helical" evidence="5">
    <location>
        <begin position="141"/>
        <end position="165"/>
    </location>
</feature>
<dbReference type="InterPro" id="IPR052962">
    <property type="entry name" value="AA_Transporter_AGT"/>
</dbReference>
<sequence>MRLWELIALAAGGVLGSGWLTAPGSLMDRPEDSLTESLLTWAVGCLLMAAYAVVVVELGIADQRTGGLIFHPLRACGPLVATVVAAALWVAYAINPAIQSLSVANTISNSGLERGDYPWLALAAVIMAGVFLLILLPTRHLLVLTVGLTGAKILLLIIVVAAVVAEHADEYEFARPSFESFSITDLFTGLIGASVIFSYIGFQAPVDFAGEVQGDRQQVARTIRWAVYGTIVGSFVLYAALQFAWLLLIKHEGAGHGTFVDAVDGTAWLRVLVLIVAIIAPLGSAIVFSLALTREVAALCRAHLVDRGLQIARFSRIGSSGRYDVYWLITLVNFGVAFVVAALALGVGIWAGSPPNQSLHGLNSGLILLVYTMSGVVLAVRPGRRLAKLFPGVVFVLTALIVLESGIQDHEGRAEAASWIEGVSGHLAGGIVVMLLAALILLGAPWLAERDLPVAGRALRGIDAQNHLSRLGAGFGDASVAPFVWLVAYVVLLGACAILGRIYWSMESALLGLMSFGSLVIFWLLLRSSQNYMETPDRNSGRRAVTTD</sequence>
<evidence type="ECO:0000256" key="2">
    <source>
        <dbReference type="ARBA" id="ARBA00022692"/>
    </source>
</evidence>
<keyword evidence="4 5" id="KW-0472">Membrane</keyword>
<gene>
    <name evidence="6" type="ORF">ACFQ07_01200</name>
</gene>
<dbReference type="InterPro" id="IPR002293">
    <property type="entry name" value="AA/rel_permease1"/>
</dbReference>
<feature type="transmembrane region" description="Helical" evidence="5">
    <location>
        <begin position="185"/>
        <end position="204"/>
    </location>
</feature>
<dbReference type="Proteomes" id="UP001597083">
    <property type="component" value="Unassembled WGS sequence"/>
</dbReference>
<feature type="transmembrane region" description="Helical" evidence="5">
    <location>
        <begin position="509"/>
        <end position="526"/>
    </location>
</feature>
<accession>A0ABW3C9A2</accession>
<feature type="transmembrane region" description="Helical" evidence="5">
    <location>
        <begin position="225"/>
        <end position="248"/>
    </location>
</feature>
<dbReference type="PANTHER" id="PTHR47547:SF1">
    <property type="entry name" value="ASPARTATE-PROTON SYMPORTER"/>
    <property type="match status" value="1"/>
</dbReference>
<dbReference type="EMBL" id="JBHTIR010000149">
    <property type="protein sequence ID" value="MFD0850838.1"/>
    <property type="molecule type" value="Genomic_DNA"/>
</dbReference>
<evidence type="ECO:0000256" key="4">
    <source>
        <dbReference type="ARBA" id="ARBA00023136"/>
    </source>
</evidence>
<dbReference type="Gene3D" id="1.20.1740.10">
    <property type="entry name" value="Amino acid/polyamine transporter I"/>
    <property type="match status" value="1"/>
</dbReference>
<organism evidence="6 7">
    <name type="scientific">Actinomadura adrarensis</name>
    <dbReference type="NCBI Taxonomy" id="1819600"/>
    <lineage>
        <taxon>Bacteria</taxon>
        <taxon>Bacillati</taxon>
        <taxon>Actinomycetota</taxon>
        <taxon>Actinomycetes</taxon>
        <taxon>Streptosporangiales</taxon>
        <taxon>Thermomonosporaceae</taxon>
        <taxon>Actinomadura</taxon>
    </lineage>
</organism>
<feature type="transmembrane region" description="Helical" evidence="5">
    <location>
        <begin position="40"/>
        <end position="61"/>
    </location>
</feature>
<keyword evidence="3 5" id="KW-1133">Transmembrane helix</keyword>
<feature type="transmembrane region" description="Helical" evidence="5">
    <location>
        <begin position="73"/>
        <end position="94"/>
    </location>
</feature>
<feature type="transmembrane region" description="Helical" evidence="5">
    <location>
        <begin position="362"/>
        <end position="380"/>
    </location>
</feature>
<feature type="transmembrane region" description="Helical" evidence="5">
    <location>
        <begin position="427"/>
        <end position="448"/>
    </location>
</feature>
<dbReference type="PANTHER" id="PTHR47547">
    <property type="match status" value="1"/>
</dbReference>
<feature type="transmembrane region" description="Helical" evidence="5">
    <location>
        <begin position="117"/>
        <end position="136"/>
    </location>
</feature>
<feature type="transmembrane region" description="Helical" evidence="5">
    <location>
        <begin position="480"/>
        <end position="503"/>
    </location>
</feature>
<evidence type="ECO:0000256" key="3">
    <source>
        <dbReference type="ARBA" id="ARBA00022989"/>
    </source>
</evidence>
<comment type="caution">
    <text evidence="6">The sequence shown here is derived from an EMBL/GenBank/DDBJ whole genome shotgun (WGS) entry which is preliminary data.</text>
</comment>
<protein>
    <submittedName>
        <fullName evidence="6">APC family permease</fullName>
    </submittedName>
</protein>
<feature type="transmembrane region" description="Helical" evidence="5">
    <location>
        <begin position="268"/>
        <end position="292"/>
    </location>
</feature>
<evidence type="ECO:0000313" key="7">
    <source>
        <dbReference type="Proteomes" id="UP001597083"/>
    </source>
</evidence>
<evidence type="ECO:0000256" key="5">
    <source>
        <dbReference type="SAM" id="Phobius"/>
    </source>
</evidence>